<protein>
    <submittedName>
        <fullName evidence="1">Uncharacterized protein</fullName>
    </submittedName>
</protein>
<name>A0AAD6QAY9_9ROSI</name>
<dbReference type="EMBL" id="JAQIZT010000010">
    <property type="protein sequence ID" value="KAJ6983438.1"/>
    <property type="molecule type" value="Genomic_DNA"/>
</dbReference>
<dbReference type="AlphaFoldDB" id="A0AAD6QAY9"/>
<dbReference type="Proteomes" id="UP001164929">
    <property type="component" value="Chromosome 10"/>
</dbReference>
<comment type="caution">
    <text evidence="1">The sequence shown here is derived from an EMBL/GenBank/DDBJ whole genome shotgun (WGS) entry which is preliminary data.</text>
</comment>
<organism evidence="1 2">
    <name type="scientific">Populus alba x Populus x berolinensis</name>
    <dbReference type="NCBI Taxonomy" id="444605"/>
    <lineage>
        <taxon>Eukaryota</taxon>
        <taxon>Viridiplantae</taxon>
        <taxon>Streptophyta</taxon>
        <taxon>Embryophyta</taxon>
        <taxon>Tracheophyta</taxon>
        <taxon>Spermatophyta</taxon>
        <taxon>Magnoliopsida</taxon>
        <taxon>eudicotyledons</taxon>
        <taxon>Gunneridae</taxon>
        <taxon>Pentapetalae</taxon>
        <taxon>rosids</taxon>
        <taxon>fabids</taxon>
        <taxon>Malpighiales</taxon>
        <taxon>Salicaceae</taxon>
        <taxon>Saliceae</taxon>
        <taxon>Populus</taxon>
    </lineage>
</organism>
<sequence>MIKEVAGTKDLVLVFQVMAGGTKELVQEMQGQLEVMPRPGIHPVLLLEVNHLVGVNQQRQKELMQVGNKLIHGVKHQQVLDETKGMMEVPKEGGRIQQQYLLLKLCTGVH</sequence>
<accession>A0AAD6QAY9</accession>
<gene>
    <name evidence="1" type="ORF">NC653_026294</name>
</gene>
<proteinExistence type="predicted"/>
<evidence type="ECO:0000313" key="1">
    <source>
        <dbReference type="EMBL" id="KAJ6983438.1"/>
    </source>
</evidence>
<evidence type="ECO:0000313" key="2">
    <source>
        <dbReference type="Proteomes" id="UP001164929"/>
    </source>
</evidence>
<reference evidence="1" key="1">
    <citation type="journal article" date="2023" name="Mol. Ecol. Resour.">
        <title>Chromosome-level genome assembly of a triploid poplar Populus alba 'Berolinensis'.</title>
        <authorList>
            <person name="Chen S."/>
            <person name="Yu Y."/>
            <person name="Wang X."/>
            <person name="Wang S."/>
            <person name="Zhang T."/>
            <person name="Zhou Y."/>
            <person name="He R."/>
            <person name="Meng N."/>
            <person name="Wang Y."/>
            <person name="Liu W."/>
            <person name="Liu Z."/>
            <person name="Liu J."/>
            <person name="Guo Q."/>
            <person name="Huang H."/>
            <person name="Sederoff R.R."/>
            <person name="Wang G."/>
            <person name="Qu G."/>
            <person name="Chen S."/>
        </authorList>
    </citation>
    <scope>NUCLEOTIDE SEQUENCE</scope>
    <source>
        <strain evidence="1">SC-2020</strain>
    </source>
</reference>
<keyword evidence="2" id="KW-1185">Reference proteome</keyword>